<organism evidence="1">
    <name type="scientific">Schistosoma japonicum</name>
    <name type="common">Blood fluke</name>
    <dbReference type="NCBI Taxonomy" id="6182"/>
    <lineage>
        <taxon>Eukaryota</taxon>
        <taxon>Metazoa</taxon>
        <taxon>Spiralia</taxon>
        <taxon>Lophotrochozoa</taxon>
        <taxon>Platyhelminthes</taxon>
        <taxon>Trematoda</taxon>
        <taxon>Digenea</taxon>
        <taxon>Strigeidida</taxon>
        <taxon>Schistosomatoidea</taxon>
        <taxon>Schistosomatidae</taxon>
        <taxon>Schistosoma</taxon>
    </lineage>
</organism>
<dbReference type="AlphaFoldDB" id="Q5DAD1"/>
<evidence type="ECO:0000313" key="1">
    <source>
        <dbReference type="EMBL" id="AAW27225.1"/>
    </source>
</evidence>
<reference evidence="1" key="2">
    <citation type="journal article" date="2006" name="PLoS Pathog.">
        <title>New perspectives on host-parasite interplay by comparative transcriptomic and proteomic analyses of Schistosoma japonicum.</title>
        <authorList>
            <person name="Liu F."/>
            <person name="Lu J."/>
            <person name="Hu W."/>
            <person name="Wang S.Y."/>
            <person name="Cui S.J."/>
            <person name="Chi M."/>
            <person name="Yan Q."/>
            <person name="Wang X.R."/>
            <person name="Song H.D."/>
            <person name="Xu X.N."/>
            <person name="Wang J.J."/>
            <person name="Zhang X.L."/>
            <person name="Zhang X."/>
            <person name="Wang Z.Q."/>
            <person name="Xue C.L."/>
            <person name="Brindley P.J."/>
            <person name="McManus D.P."/>
            <person name="Yang P.Y."/>
            <person name="Feng Z."/>
            <person name="Chen Z."/>
            <person name="Han Z.G."/>
        </authorList>
    </citation>
    <scope>NUCLEOTIDE SEQUENCE</scope>
</reference>
<proteinExistence type="evidence at transcript level"/>
<accession>Q5DAD1</accession>
<name>Q5DAD1_SCHJA</name>
<sequence>MPDRSVEERRLKAANIRFEDKVVLPAVQRCDGSKVFPSGNQHLQRCCLPTKGGVTKGRPYKCTPHLTPQISVSGSKALTSTELQLKSFSKGPRVTGLKQLVL</sequence>
<protein>
    <submittedName>
        <fullName evidence="1">SJCHGC04667 protein</fullName>
    </submittedName>
</protein>
<reference evidence="1" key="1">
    <citation type="submission" date="2004-11" db="EMBL/GenBank/DDBJ databases">
        <title>The full-length cDNA sequences of Schistosoma japonicum genes.</title>
        <authorList>
            <person name="Han Z."/>
        </authorList>
    </citation>
    <scope>NUCLEOTIDE SEQUENCE</scope>
</reference>
<dbReference type="EMBL" id="AY815493">
    <property type="protein sequence ID" value="AAW27225.1"/>
    <property type="molecule type" value="mRNA"/>
</dbReference>